<sequence length="312" mass="35425">MDRDRLKNQKYGPGKKYPRLMCEAELPDLYLSEEGPAVEEPEAFVGRGARERTRVKYDDGLTEEQWLEAVDNDDAQGSLEDAMARAEMRKRRKVERKEKKVQGEMESPVPSRSASESPAPKKRGRKPKAVLEKRKADVAMLDVDTNPAPRKRGRQPKVQETLTPEERAVHQKILDAVFDSVADMTEDGGERDITFPFLELPPKSDYPDYYQLIKRPICLTDIQKKINGKVYQSLKEYWNDMKTLCSNCRQYNEDGSVLFQDANKIEEHCLKKLRDETEPYPELQDFDDGSMADGNSTAPISSVGTPMGAGSS</sequence>
<dbReference type="EMBL" id="JAWDJW010002666">
    <property type="protein sequence ID" value="KAK3077619.1"/>
    <property type="molecule type" value="Genomic_DNA"/>
</dbReference>
<organism evidence="1 2">
    <name type="scientific">Coniosporium uncinatum</name>
    <dbReference type="NCBI Taxonomy" id="93489"/>
    <lineage>
        <taxon>Eukaryota</taxon>
        <taxon>Fungi</taxon>
        <taxon>Dikarya</taxon>
        <taxon>Ascomycota</taxon>
        <taxon>Pezizomycotina</taxon>
        <taxon>Dothideomycetes</taxon>
        <taxon>Dothideomycetes incertae sedis</taxon>
        <taxon>Coniosporium</taxon>
    </lineage>
</organism>
<name>A0ACC3DM14_9PEZI</name>
<reference evidence="1" key="1">
    <citation type="submission" date="2024-09" db="EMBL/GenBank/DDBJ databases">
        <title>Black Yeasts Isolated from many extreme environments.</title>
        <authorList>
            <person name="Coleine C."/>
            <person name="Stajich J.E."/>
            <person name="Selbmann L."/>
        </authorList>
    </citation>
    <scope>NUCLEOTIDE SEQUENCE</scope>
    <source>
        <strain evidence="1">CCFEE 5737</strain>
    </source>
</reference>
<keyword evidence="2" id="KW-1185">Reference proteome</keyword>
<feature type="non-terminal residue" evidence="1">
    <location>
        <position position="312"/>
    </location>
</feature>
<gene>
    <name evidence="1" type="ORF">LTS18_009754</name>
</gene>
<protein>
    <submittedName>
        <fullName evidence="1">Uncharacterized protein</fullName>
    </submittedName>
</protein>
<comment type="caution">
    <text evidence="1">The sequence shown here is derived from an EMBL/GenBank/DDBJ whole genome shotgun (WGS) entry which is preliminary data.</text>
</comment>
<evidence type="ECO:0000313" key="2">
    <source>
        <dbReference type="Proteomes" id="UP001186974"/>
    </source>
</evidence>
<dbReference type="Proteomes" id="UP001186974">
    <property type="component" value="Unassembled WGS sequence"/>
</dbReference>
<evidence type="ECO:0000313" key="1">
    <source>
        <dbReference type="EMBL" id="KAK3077619.1"/>
    </source>
</evidence>
<proteinExistence type="predicted"/>
<accession>A0ACC3DM14</accession>